<evidence type="ECO:0000256" key="18">
    <source>
        <dbReference type="ARBA" id="ARBA00023298"/>
    </source>
</evidence>
<dbReference type="InterPro" id="IPR044066">
    <property type="entry name" value="TRIAD_supradom"/>
</dbReference>
<dbReference type="Gene3D" id="1.20.120.1750">
    <property type="match status" value="1"/>
</dbReference>
<dbReference type="FunFam" id="3.30.40.10:FF:000051">
    <property type="entry name" value="RBR-type E3 ubiquitin transferase"/>
    <property type="match status" value="1"/>
</dbReference>
<dbReference type="EC" id="2.3.2.31" evidence="5"/>
<dbReference type="Pfam" id="PF01485">
    <property type="entry name" value="IBR"/>
    <property type="match status" value="1"/>
</dbReference>
<evidence type="ECO:0000256" key="4">
    <source>
        <dbReference type="ARBA" id="ARBA00004906"/>
    </source>
</evidence>
<keyword evidence="20" id="KW-0040">ANK repeat</keyword>
<dbReference type="SUPFAM" id="SSF57850">
    <property type="entry name" value="RING/U-box"/>
    <property type="match status" value="3"/>
</dbReference>
<keyword evidence="14" id="KW-0862">Zinc</keyword>
<reference evidence="24 25" key="1">
    <citation type="journal article" date="2018" name="Gigascience">
        <title>Genomes of trombidid mites reveal novel predicted allergens and laterally-transferred genes associated with secondary metabolism.</title>
        <authorList>
            <person name="Dong X."/>
            <person name="Chaisiri K."/>
            <person name="Xia D."/>
            <person name="Armstrong S.D."/>
            <person name="Fang Y."/>
            <person name="Donnelly M.J."/>
            <person name="Kadowaki T."/>
            <person name="McGarry J.W."/>
            <person name="Darby A.C."/>
            <person name="Makepeace B.L."/>
        </authorList>
    </citation>
    <scope>NUCLEOTIDE SEQUENCE [LARGE SCALE GENOMIC DNA]</scope>
    <source>
        <strain evidence="24">UoL-WK</strain>
    </source>
</reference>
<evidence type="ECO:0000256" key="2">
    <source>
        <dbReference type="ARBA" id="ARBA00004167"/>
    </source>
</evidence>
<dbReference type="OrthoDB" id="69641at2759"/>
<proteinExistence type="inferred from homology"/>
<dbReference type="GO" id="GO:0061630">
    <property type="term" value="F:ubiquitin protein ligase activity"/>
    <property type="evidence" value="ECO:0007669"/>
    <property type="project" value="UniProtKB-EC"/>
</dbReference>
<dbReference type="Pfam" id="PF13639">
    <property type="entry name" value="zf-RING_2"/>
    <property type="match status" value="1"/>
</dbReference>
<dbReference type="PROSITE" id="PS00518">
    <property type="entry name" value="ZF_RING_1"/>
    <property type="match status" value="1"/>
</dbReference>
<dbReference type="Gene3D" id="1.25.40.20">
    <property type="entry name" value="Ankyrin repeat-containing domain"/>
    <property type="match status" value="1"/>
</dbReference>
<feature type="repeat" description="ANK" evidence="20">
    <location>
        <begin position="156"/>
        <end position="188"/>
    </location>
</feature>
<keyword evidence="16" id="KW-0638">Presynaptic neurotoxin</keyword>
<keyword evidence="6" id="KW-0268">Exocytosis</keyword>
<evidence type="ECO:0000259" key="22">
    <source>
        <dbReference type="PROSITE" id="PS50089"/>
    </source>
</evidence>
<dbReference type="InterPro" id="IPR002110">
    <property type="entry name" value="Ankyrin_rpt"/>
</dbReference>
<dbReference type="GO" id="GO:0008270">
    <property type="term" value="F:zinc ion binding"/>
    <property type="evidence" value="ECO:0007669"/>
    <property type="project" value="UniProtKB-KW"/>
</dbReference>
<accession>A0A443QQ56</accession>
<comment type="caution">
    <text evidence="24">The sequence shown here is derived from an EMBL/GenBank/DDBJ whole genome shotgun (WGS) entry which is preliminary data.</text>
</comment>
<dbReference type="Pfam" id="PF22191">
    <property type="entry name" value="IBR_1"/>
    <property type="match status" value="1"/>
</dbReference>
<evidence type="ECO:0000256" key="13">
    <source>
        <dbReference type="ARBA" id="ARBA00022786"/>
    </source>
</evidence>
<keyword evidence="16" id="KW-0528">Neurotoxin</keyword>
<dbReference type="PANTHER" id="PTHR11685">
    <property type="entry name" value="RBR FAMILY RING FINGER AND IBR DOMAIN-CONTAINING"/>
    <property type="match status" value="1"/>
</dbReference>
<dbReference type="CDD" id="cd20346">
    <property type="entry name" value="BRcat_RBR_ANKIB1"/>
    <property type="match status" value="1"/>
</dbReference>
<sequence>MGTTSTKLRRYLQSGDEYNVLKILHTNPDFLRNFDCNQPLSNDYYQNSALHLASKFAMKPLIRIFLFDLNGNPNVTNANKQTALHLINQIPPQQKPQRKNRLRLTDSIDPNPPTVSLAIQERRAMCTAIILQWKKRGENSKENSDESLNISATDVSGNTALHYASANGLFKSVQLLVDWGISLFIKNFEGENACDLAESNGFNDIAAFLEVTMVFANEKQRQSTSASTTKNAVDYLTKEGCNGLRPQDLQEAKDQLLVETSDMFHISLFSAEALLRNYEWSREALLEDWIQSPKLCFEKAGIPLPLVKEESVENPCQSEEAAHESSYDLELICGVCLMEINKFDSSLSMPCSHIFCAECWEKYLTMKIDEGDVNAILCPAFECVNLVPVELLEKFVPPPVVRRYLQIDLNAFVETNPKIKWCPAPGCGKAVRISESELPLLNKPVIIGSAPPLPPISHAVDCGNGHYFCWECLKNAHAPCGCSLWEEWLKKICDMKPDDLRKTYAITDEAANNLWLVKHSKQCPKCKAHIQKLDGCNHMKCSKCKHDFCWICLEPWRKHGSTTGGYFKCTRTDVVQKVRENVMQMKKEAIARNNEIYDIKRFVRHYTKFKMNEKNGKEEHDSLGEVKNKEKYLLRKWQDLKKSDESEESDEDAMKQAFLTNAVLELCKTRRVLCGAYVYSYYLENHTYCETLNEYIEDLENAAEIVSRIIRSRYVKCSRNKVIELTCRVKRKRIEFLRTISQGMNISASSPKTKRRRRNRRSRFPKLKVDPLTNDYYFEELDSDQDAPDIETERALAFLDLKNPWIKDVAGKHANLTALYEWPDYVDDDEFEDDDEKEDSDQETLGICKRKDCFKRRVRNPRSNEIHDFCSLRCKQMSEKEGEEVAKKPQEPDRSLDLTLAVEMSKLQAFEECSLRSTSIDQQEDDDNSLLSLDENGTSIFDAIIGDMSRPTSKGASASNSTTSVKESVAHRAISFFLKSPDNETTSNKNLNDNFVDNKTEKTLFAVN</sequence>
<dbReference type="InterPro" id="IPR036770">
    <property type="entry name" value="Ankyrin_rpt-contain_sf"/>
</dbReference>
<dbReference type="Proteomes" id="UP000285301">
    <property type="component" value="Unassembled WGS sequence"/>
</dbReference>
<dbReference type="EMBL" id="NCKU01005173">
    <property type="protein sequence ID" value="RWS04931.1"/>
    <property type="molecule type" value="Genomic_DNA"/>
</dbReference>
<evidence type="ECO:0000256" key="3">
    <source>
        <dbReference type="ARBA" id="ARBA00004175"/>
    </source>
</evidence>
<evidence type="ECO:0000256" key="17">
    <source>
        <dbReference type="ARBA" id="ARBA00023136"/>
    </source>
</evidence>
<dbReference type="SMART" id="SM00248">
    <property type="entry name" value="ANK"/>
    <property type="match status" value="2"/>
</dbReference>
<evidence type="ECO:0000259" key="23">
    <source>
        <dbReference type="PROSITE" id="PS51873"/>
    </source>
</evidence>
<keyword evidence="25" id="KW-1185">Reference proteome</keyword>
<evidence type="ECO:0000256" key="5">
    <source>
        <dbReference type="ARBA" id="ARBA00012251"/>
    </source>
</evidence>
<keyword evidence="9" id="KW-0812">Transmembrane</keyword>
<comment type="subcellular location">
    <subcellularLocation>
        <location evidence="2">Membrane</location>
        <topology evidence="2">Single-pass membrane protein</topology>
    </subcellularLocation>
    <subcellularLocation>
        <location evidence="3">Target cell membrane</location>
    </subcellularLocation>
</comment>
<dbReference type="GO" id="GO:0005737">
    <property type="term" value="C:cytoplasm"/>
    <property type="evidence" value="ECO:0007669"/>
    <property type="project" value="UniProtKB-ARBA"/>
</dbReference>
<dbReference type="Pfam" id="PF00023">
    <property type="entry name" value="Ank"/>
    <property type="match status" value="1"/>
</dbReference>
<dbReference type="InterPro" id="IPR001841">
    <property type="entry name" value="Znf_RING"/>
</dbReference>
<evidence type="ECO:0000256" key="15">
    <source>
        <dbReference type="ARBA" id="ARBA00022989"/>
    </source>
</evidence>
<evidence type="ECO:0000256" key="20">
    <source>
        <dbReference type="PROSITE-ProRule" id="PRU00023"/>
    </source>
</evidence>
<dbReference type="PROSITE" id="PS50088">
    <property type="entry name" value="ANK_REPEAT"/>
    <property type="match status" value="1"/>
</dbReference>
<dbReference type="GO" id="GO:0016567">
    <property type="term" value="P:protein ubiquitination"/>
    <property type="evidence" value="ECO:0007669"/>
    <property type="project" value="InterPro"/>
</dbReference>
<dbReference type="InterPro" id="IPR002867">
    <property type="entry name" value="IBR_dom"/>
</dbReference>
<comment type="catalytic activity">
    <reaction evidence="1">
        <text>[E2 ubiquitin-conjugating enzyme]-S-ubiquitinyl-L-cysteine + [acceptor protein]-L-lysine = [E2 ubiquitin-conjugating enzyme]-L-cysteine + [acceptor protein]-N(6)-ubiquitinyl-L-lysine.</text>
        <dbReference type="EC" id="2.3.2.31"/>
    </reaction>
</comment>
<keyword evidence="7" id="KW-1052">Target cell membrane</keyword>
<evidence type="ECO:0000313" key="25">
    <source>
        <dbReference type="Proteomes" id="UP000285301"/>
    </source>
</evidence>
<evidence type="ECO:0000256" key="1">
    <source>
        <dbReference type="ARBA" id="ARBA00001798"/>
    </source>
</evidence>
<keyword evidence="18" id="KW-1053">Target membrane</keyword>
<keyword evidence="10" id="KW-0479">Metal-binding</keyword>
<keyword evidence="13" id="KW-0833">Ubl conjugation pathway</keyword>
<dbReference type="PROSITE" id="PS50297">
    <property type="entry name" value="ANK_REP_REGION"/>
    <property type="match status" value="1"/>
</dbReference>
<dbReference type="PROSITE" id="PS50089">
    <property type="entry name" value="ZF_RING_2"/>
    <property type="match status" value="1"/>
</dbReference>
<keyword evidence="8" id="KW-0808">Transferase</keyword>
<evidence type="ECO:0000256" key="8">
    <source>
        <dbReference type="ARBA" id="ARBA00022679"/>
    </source>
</evidence>
<comment type="pathway">
    <text evidence="4">Protein modification; protein ubiquitination.</text>
</comment>
<evidence type="ECO:0000256" key="6">
    <source>
        <dbReference type="ARBA" id="ARBA00022483"/>
    </source>
</evidence>
<evidence type="ECO:0000256" key="11">
    <source>
        <dbReference type="ARBA" id="ARBA00022737"/>
    </source>
</evidence>
<evidence type="ECO:0000313" key="24">
    <source>
        <dbReference type="EMBL" id="RWS04931.1"/>
    </source>
</evidence>
<evidence type="ECO:0000256" key="10">
    <source>
        <dbReference type="ARBA" id="ARBA00022723"/>
    </source>
</evidence>
<evidence type="ECO:0000256" key="9">
    <source>
        <dbReference type="ARBA" id="ARBA00022692"/>
    </source>
</evidence>
<evidence type="ECO:0000256" key="14">
    <source>
        <dbReference type="ARBA" id="ARBA00022833"/>
    </source>
</evidence>
<dbReference type="AlphaFoldDB" id="A0A443QQ56"/>
<dbReference type="GO" id="GO:0006887">
    <property type="term" value="P:exocytosis"/>
    <property type="evidence" value="ECO:0007669"/>
    <property type="project" value="UniProtKB-KW"/>
</dbReference>
<evidence type="ECO:0000256" key="16">
    <source>
        <dbReference type="ARBA" id="ARBA00023028"/>
    </source>
</evidence>
<dbReference type="STRING" id="1965070.A0A443QQ56"/>
<gene>
    <name evidence="24" type="ORF">B4U79_14317</name>
</gene>
<dbReference type="GO" id="GO:0044218">
    <property type="term" value="C:other organism cell membrane"/>
    <property type="evidence" value="ECO:0007669"/>
    <property type="project" value="UniProtKB-KW"/>
</dbReference>
<evidence type="ECO:0000256" key="7">
    <source>
        <dbReference type="ARBA" id="ARBA00022537"/>
    </source>
</evidence>
<comment type="similarity">
    <text evidence="19">Belongs to the RBR family. RNF144 subfamily.</text>
</comment>
<keyword evidence="11" id="KW-0677">Repeat</keyword>
<keyword evidence="17" id="KW-0472">Membrane</keyword>
<dbReference type="InterPro" id="IPR031127">
    <property type="entry name" value="E3_UB_ligase_RBR"/>
</dbReference>
<evidence type="ECO:0000256" key="12">
    <source>
        <dbReference type="ARBA" id="ARBA00022771"/>
    </source>
</evidence>
<dbReference type="PROSITE" id="PS51873">
    <property type="entry name" value="TRIAD"/>
    <property type="match status" value="1"/>
</dbReference>
<name>A0A443QQ56_9ACAR</name>
<dbReference type="InterPro" id="IPR017907">
    <property type="entry name" value="Znf_RING_CS"/>
</dbReference>
<evidence type="ECO:0000256" key="21">
    <source>
        <dbReference type="PROSITE-ProRule" id="PRU00175"/>
    </source>
</evidence>
<keyword evidence="16" id="KW-0800">Toxin</keyword>
<keyword evidence="12 21" id="KW-0863">Zinc-finger</keyword>
<organism evidence="24 25">
    <name type="scientific">Dinothrombium tinctorium</name>
    <dbReference type="NCBI Taxonomy" id="1965070"/>
    <lineage>
        <taxon>Eukaryota</taxon>
        <taxon>Metazoa</taxon>
        <taxon>Ecdysozoa</taxon>
        <taxon>Arthropoda</taxon>
        <taxon>Chelicerata</taxon>
        <taxon>Arachnida</taxon>
        <taxon>Acari</taxon>
        <taxon>Acariformes</taxon>
        <taxon>Trombidiformes</taxon>
        <taxon>Prostigmata</taxon>
        <taxon>Anystina</taxon>
        <taxon>Parasitengona</taxon>
        <taxon>Trombidioidea</taxon>
        <taxon>Trombidiidae</taxon>
        <taxon>Dinothrombium</taxon>
    </lineage>
</organism>
<dbReference type="GO" id="GO:0031090">
    <property type="term" value="C:organelle membrane"/>
    <property type="evidence" value="ECO:0007669"/>
    <property type="project" value="UniProtKB-ARBA"/>
</dbReference>
<dbReference type="Gene3D" id="3.30.40.10">
    <property type="entry name" value="Zinc/RING finger domain, C3HC4 (zinc finger)"/>
    <property type="match status" value="1"/>
</dbReference>
<protein>
    <recommendedName>
        <fullName evidence="5">RBR-type E3 ubiquitin transferase</fullName>
        <ecNumber evidence="5">2.3.2.31</ecNumber>
    </recommendedName>
</protein>
<feature type="domain" description="RING-type" evidence="23">
    <location>
        <begin position="329"/>
        <end position="573"/>
    </location>
</feature>
<evidence type="ECO:0000256" key="19">
    <source>
        <dbReference type="ARBA" id="ARBA00038342"/>
    </source>
</evidence>
<dbReference type="SUPFAM" id="SSF48403">
    <property type="entry name" value="Ankyrin repeat"/>
    <property type="match status" value="1"/>
</dbReference>
<keyword evidence="15" id="KW-1133">Transmembrane helix</keyword>
<dbReference type="GO" id="GO:0044231">
    <property type="term" value="C:host cell presynaptic membrane"/>
    <property type="evidence" value="ECO:0007669"/>
    <property type="project" value="UniProtKB-KW"/>
</dbReference>
<dbReference type="InterPro" id="IPR013083">
    <property type="entry name" value="Znf_RING/FYVE/PHD"/>
</dbReference>
<dbReference type="SMART" id="SM00647">
    <property type="entry name" value="IBR"/>
    <property type="match status" value="2"/>
</dbReference>
<feature type="domain" description="RING-type" evidence="22">
    <location>
        <begin position="333"/>
        <end position="379"/>
    </location>
</feature>